<reference evidence="1 2" key="1">
    <citation type="submission" date="2020-02" db="EMBL/GenBank/DDBJ databases">
        <title>Albibacoteraceae fam. nov., the first described family within the subdivision 4 Verrucomicrobia.</title>
        <authorList>
            <person name="Xi F."/>
        </authorList>
    </citation>
    <scope>NUCLEOTIDE SEQUENCE [LARGE SCALE GENOMIC DNA]</scope>
    <source>
        <strain evidence="1 2">CK1056</strain>
    </source>
</reference>
<evidence type="ECO:0000313" key="2">
    <source>
        <dbReference type="Proteomes" id="UP000478417"/>
    </source>
</evidence>
<dbReference type="RefSeq" id="WP_163966525.1">
    <property type="nucleotide sequence ID" value="NZ_JAAGNX010000003.1"/>
</dbReference>
<accession>A0A6B2M621</accession>
<protein>
    <submittedName>
        <fullName evidence="1">Uncharacterized protein</fullName>
    </submittedName>
</protein>
<gene>
    <name evidence="1" type="ORF">G0Q06_12335</name>
</gene>
<proteinExistence type="predicted"/>
<comment type="caution">
    <text evidence="1">The sequence shown here is derived from an EMBL/GenBank/DDBJ whole genome shotgun (WGS) entry which is preliminary data.</text>
</comment>
<sequence length="144" mass="16020">MSLTDEQKSSVAAWIREGASLSDVQKRLETEMDVRITYMDLRFLVDDLDLEIKAVGPQFDDPKVEEVGSAQAGKVSVTLDKVTRPDALVSGQVTFSDGVSAQWHLDQMGRLSLNAKQPGYKPSQEDLQDFQNELRQAVEKSGMM</sequence>
<dbReference type="AlphaFoldDB" id="A0A6B2M621"/>
<organism evidence="1 2">
    <name type="scientific">Oceanipulchritudo coccoides</name>
    <dbReference type="NCBI Taxonomy" id="2706888"/>
    <lineage>
        <taxon>Bacteria</taxon>
        <taxon>Pseudomonadati</taxon>
        <taxon>Verrucomicrobiota</taxon>
        <taxon>Opitutia</taxon>
        <taxon>Puniceicoccales</taxon>
        <taxon>Oceanipulchritudinaceae</taxon>
        <taxon>Oceanipulchritudo</taxon>
    </lineage>
</organism>
<keyword evidence="2" id="KW-1185">Reference proteome</keyword>
<evidence type="ECO:0000313" key="1">
    <source>
        <dbReference type="EMBL" id="NDV63245.1"/>
    </source>
</evidence>
<name>A0A6B2M621_9BACT</name>
<dbReference type="Proteomes" id="UP000478417">
    <property type="component" value="Unassembled WGS sequence"/>
</dbReference>
<dbReference type="EMBL" id="JAAGNX010000003">
    <property type="protein sequence ID" value="NDV63245.1"/>
    <property type="molecule type" value="Genomic_DNA"/>
</dbReference>